<evidence type="ECO:0000313" key="14">
    <source>
        <dbReference type="EMBL" id="RDW22886.1"/>
    </source>
</evidence>
<feature type="region of interest" description="Disordered" evidence="11">
    <location>
        <begin position="231"/>
        <end position="263"/>
    </location>
</feature>
<dbReference type="PANTHER" id="PTHR47659">
    <property type="entry name" value="ZN(II)2CYS6 TRANSCRIPTION FACTOR (EUROFUNG)-RELATED"/>
    <property type="match status" value="1"/>
</dbReference>
<evidence type="ECO:0000256" key="4">
    <source>
        <dbReference type="ARBA" id="ARBA00022723"/>
    </source>
</evidence>
<dbReference type="EMBL" id="CP017557">
    <property type="protein sequence ID" value="AOW04895.1"/>
    <property type="molecule type" value="Genomic_DNA"/>
</dbReference>
<evidence type="ECO:0000259" key="12">
    <source>
        <dbReference type="PROSITE" id="PS50048"/>
    </source>
</evidence>
<feature type="compositionally biased region" description="Polar residues" evidence="11">
    <location>
        <begin position="245"/>
        <end position="260"/>
    </location>
</feature>
<dbReference type="EMBL" id="KZ859139">
    <property type="protein sequence ID" value="RDW22886.1"/>
    <property type="molecule type" value="Genomic_DNA"/>
</dbReference>
<evidence type="ECO:0000256" key="1">
    <source>
        <dbReference type="ARBA" id="ARBA00004123"/>
    </source>
</evidence>
<dbReference type="Gene3D" id="4.10.240.10">
    <property type="entry name" value="Zn(2)-C6 fungal-type DNA-binding domain"/>
    <property type="match status" value="1"/>
</dbReference>
<dbReference type="KEGG" id="yli:2912149"/>
<evidence type="ECO:0000256" key="3">
    <source>
        <dbReference type="ARBA" id="ARBA00022432"/>
    </source>
</evidence>
<reference evidence="13 15" key="1">
    <citation type="journal article" date="2016" name="PLoS ONE">
        <title>Sequence Assembly of Yarrowia lipolytica Strain W29/CLIB89 Shows Transposable Element Diversity.</title>
        <authorList>
            <person name="Magnan C."/>
            <person name="Yu J."/>
            <person name="Chang I."/>
            <person name="Jahn E."/>
            <person name="Kanomata Y."/>
            <person name="Wu J."/>
            <person name="Zeller M."/>
            <person name="Oakes M."/>
            <person name="Baldi P."/>
            <person name="Sandmeyer S."/>
        </authorList>
    </citation>
    <scope>NUCLEOTIDE SEQUENCE [LARGE SCALE GENOMIC DNA]</scope>
    <source>
        <strain evidence="13">CLIB89</strain>
        <strain evidence="15">CLIB89(W29)</strain>
    </source>
</reference>
<evidence type="ECO:0000256" key="6">
    <source>
        <dbReference type="ARBA" id="ARBA00023015"/>
    </source>
</evidence>
<reference evidence="14 16" key="2">
    <citation type="submission" date="2018-07" db="EMBL/GenBank/DDBJ databases">
        <title>Draft Genome Assemblies for Five Robust Yarrowia lipolytica Strains Exhibiting High Lipid Production and Pentose Sugar Utilization and Sugar Alcohol Secretion from Undetoxified Lignocellulosic Biomass Hydrolysates.</title>
        <authorList>
            <consortium name="DOE Joint Genome Institute"/>
            <person name="Walker C."/>
            <person name="Ryu S."/>
            <person name="Na H."/>
            <person name="Zane M."/>
            <person name="LaButti K."/>
            <person name="Lipzen A."/>
            <person name="Haridas S."/>
            <person name="Barry K."/>
            <person name="Grigoriev I.V."/>
            <person name="Quarterman J."/>
            <person name="Slininger P."/>
            <person name="Dien B."/>
            <person name="Trinh C.T."/>
        </authorList>
    </citation>
    <scope>NUCLEOTIDE SEQUENCE [LARGE SCALE GENOMIC DNA]</scope>
    <source>
        <strain evidence="14 16">YB392</strain>
    </source>
</reference>
<keyword evidence="6" id="KW-0805">Transcription regulation</keyword>
<dbReference type="InterPro" id="IPR000014">
    <property type="entry name" value="PAS"/>
</dbReference>
<dbReference type="OrthoDB" id="2538135at2759"/>
<feature type="domain" description="Zn(2)-C6 fungal-type" evidence="12">
    <location>
        <begin position="22"/>
        <end position="53"/>
    </location>
</feature>
<dbReference type="InterPro" id="IPR001138">
    <property type="entry name" value="Zn2Cys6_DnaBD"/>
</dbReference>
<evidence type="ECO:0000313" key="13">
    <source>
        <dbReference type="EMBL" id="AOW04895.1"/>
    </source>
</evidence>
<dbReference type="Pfam" id="PF00172">
    <property type="entry name" value="Zn_clus"/>
    <property type="match status" value="1"/>
</dbReference>
<feature type="compositionally biased region" description="Low complexity" evidence="11">
    <location>
        <begin position="231"/>
        <end position="244"/>
    </location>
</feature>
<evidence type="ECO:0000313" key="16">
    <source>
        <dbReference type="Proteomes" id="UP000256601"/>
    </source>
</evidence>
<comment type="subcellular location">
    <subcellularLocation>
        <location evidence="1">Nucleus</location>
    </subcellularLocation>
</comment>
<dbReference type="CDD" id="cd00067">
    <property type="entry name" value="GAL4"/>
    <property type="match status" value="1"/>
</dbReference>
<dbReference type="SUPFAM" id="SSF57701">
    <property type="entry name" value="Zn2/Cys6 DNA-binding domain"/>
    <property type="match status" value="1"/>
</dbReference>
<evidence type="ECO:0000256" key="11">
    <source>
        <dbReference type="SAM" id="MobiDB-lite"/>
    </source>
</evidence>
<dbReference type="SMART" id="SM00066">
    <property type="entry name" value="GAL4"/>
    <property type="match status" value="1"/>
</dbReference>
<keyword evidence="5" id="KW-0862">Zinc</keyword>
<accession>A0A1D8NGY6</accession>
<dbReference type="SMR" id="A0A1D8NGY6"/>
<gene>
    <name evidence="14" type="ORF">B0I71DRAFT_167563</name>
    <name evidence="13" type="ORF">YALI1_E04060g</name>
</gene>
<evidence type="ECO:0000313" key="15">
    <source>
        <dbReference type="Proteomes" id="UP000182444"/>
    </source>
</evidence>
<dbReference type="Proteomes" id="UP000256601">
    <property type="component" value="Unassembled WGS sequence"/>
</dbReference>
<protein>
    <submittedName>
        <fullName evidence="14">Transcription activator of gluconeogenesis ERT1-2</fullName>
    </submittedName>
</protein>
<proteinExistence type="inferred from homology"/>
<keyword evidence="7" id="KW-0238">DNA-binding</keyword>
<dbReference type="InterPro" id="IPR056751">
    <property type="entry name" value="PAS_13"/>
</dbReference>
<dbReference type="VEuPathDB" id="FungiDB:YALI1_E04060g"/>
<evidence type="ECO:0000256" key="10">
    <source>
        <dbReference type="ARBA" id="ARBA00023242"/>
    </source>
</evidence>
<dbReference type="PANTHER" id="PTHR47659:SF1">
    <property type="entry name" value="TRANSCRIPTION ACTIVATOR OF GLUCONEOGENESIS ERT1"/>
    <property type="match status" value="1"/>
</dbReference>
<evidence type="ECO:0000256" key="8">
    <source>
        <dbReference type="ARBA" id="ARBA00023159"/>
    </source>
</evidence>
<dbReference type="GO" id="GO:0008270">
    <property type="term" value="F:zinc ion binding"/>
    <property type="evidence" value="ECO:0007669"/>
    <property type="project" value="InterPro"/>
</dbReference>
<evidence type="ECO:0000256" key="7">
    <source>
        <dbReference type="ARBA" id="ARBA00023125"/>
    </source>
</evidence>
<dbReference type="Proteomes" id="UP000182444">
    <property type="component" value="Chromosome 1E"/>
</dbReference>
<evidence type="ECO:0000256" key="9">
    <source>
        <dbReference type="ARBA" id="ARBA00023163"/>
    </source>
</evidence>
<dbReference type="GO" id="GO:0000981">
    <property type="term" value="F:DNA-binding transcription factor activity, RNA polymerase II-specific"/>
    <property type="evidence" value="ECO:0007669"/>
    <property type="project" value="InterPro"/>
</dbReference>
<keyword evidence="4" id="KW-0479">Metal-binding</keyword>
<dbReference type="InterPro" id="IPR036864">
    <property type="entry name" value="Zn2-C6_fun-type_DNA-bd_sf"/>
</dbReference>
<dbReference type="GO" id="GO:0005634">
    <property type="term" value="C:nucleus"/>
    <property type="evidence" value="ECO:0007669"/>
    <property type="project" value="UniProtKB-SubCell"/>
</dbReference>
<dbReference type="Pfam" id="PF24990">
    <property type="entry name" value="PAS_13"/>
    <property type="match status" value="2"/>
</dbReference>
<evidence type="ECO:0000256" key="5">
    <source>
        <dbReference type="ARBA" id="ARBA00022833"/>
    </source>
</evidence>
<organism evidence="13 15">
    <name type="scientific">Yarrowia lipolytica</name>
    <name type="common">Candida lipolytica</name>
    <dbReference type="NCBI Taxonomy" id="4952"/>
    <lineage>
        <taxon>Eukaryota</taxon>
        <taxon>Fungi</taxon>
        <taxon>Dikarya</taxon>
        <taxon>Ascomycota</taxon>
        <taxon>Saccharomycotina</taxon>
        <taxon>Dipodascomycetes</taxon>
        <taxon>Dipodascales</taxon>
        <taxon>Dipodascales incertae sedis</taxon>
        <taxon>Yarrowia</taxon>
    </lineage>
</organism>
<dbReference type="AlphaFoldDB" id="A0A1D8NGY6"/>
<dbReference type="PROSITE" id="PS50048">
    <property type="entry name" value="ZN2_CY6_FUNGAL_2"/>
    <property type="match status" value="1"/>
</dbReference>
<name>A0A1D8NGY6_YARLL</name>
<keyword evidence="9" id="KW-0804">Transcription</keyword>
<dbReference type="OMA" id="VMTTCKL"/>
<evidence type="ECO:0000256" key="2">
    <source>
        <dbReference type="ARBA" id="ARBA00010855"/>
    </source>
</evidence>
<sequence length="559" mass="61447">MEKPVVISQRTGKPKRRKAHRACIHCQRTHLTCDNNRPCERCVARGFADTCVDGVRKKLKYLDDKEDNKPSKGLSPAPGVNVQPKLSPATRSARSSSAGFPDTKGNMQQQHMGNMPVPNTPQNGHPNLGTPGMAHTNLQGPQRQGAQQPQGGQSSTPSQLPADYLIHQQLLATEINQLGDLGRTGEGDFSSDWFSDLQLSGHSFQSVATNMEYSILSNMVYSSGQPNSAVSNSLLLGNNSQSPNTHSPHNQDQPTPQAATPSAKIKQLIESNGLSAKDLNQYPLAGEFVNDTFLTVPEIVAFNETRRNVKDSELTTDEKLRPLSFAVAAGQPQNTNGNGNGSEAPDSPSKSIFSSGALEAVYSNLPDYTDPIQVYTNITKPFSYTPGYHGLISYLKGRFNKQQLVQMTKYMAEYRPSFIACTNSLKEEDLVFMEQCFQRALLEYQKFISFSGTPTLVWRRTGQLAAVGKEFCQLSGWSEQRLIGQQTFIVELLDDNSVLEYFELFSRIAFGDSRGATMADCTLLTPTGAKIKTSSIWTLKRDVFGNPMMIVGNFLPILS</sequence>
<keyword evidence="8" id="KW-0010">Activator</keyword>
<dbReference type="CDD" id="cd00130">
    <property type="entry name" value="PAS"/>
    <property type="match status" value="1"/>
</dbReference>
<dbReference type="RefSeq" id="XP_503498.1">
    <property type="nucleotide sequence ID" value="XM_503498.1"/>
</dbReference>
<comment type="similarity">
    <text evidence="2">Belongs to the ERT1/acuK family.</text>
</comment>
<feature type="region of interest" description="Disordered" evidence="11">
    <location>
        <begin position="63"/>
        <end position="159"/>
    </location>
</feature>
<dbReference type="GO" id="GO:0000977">
    <property type="term" value="F:RNA polymerase II transcription regulatory region sequence-specific DNA binding"/>
    <property type="evidence" value="ECO:0007669"/>
    <property type="project" value="TreeGrafter"/>
</dbReference>
<dbReference type="eggNOG" id="ENOG502R1M5">
    <property type="taxonomic scope" value="Eukaryota"/>
</dbReference>
<feature type="compositionally biased region" description="Low complexity" evidence="11">
    <location>
        <begin position="139"/>
        <end position="159"/>
    </location>
</feature>
<dbReference type="VEuPathDB" id="FungiDB:YALI0_E03410g"/>
<dbReference type="GO" id="GO:0009267">
    <property type="term" value="P:cellular response to starvation"/>
    <property type="evidence" value="ECO:0007669"/>
    <property type="project" value="TreeGrafter"/>
</dbReference>
<dbReference type="InterPro" id="IPR050335">
    <property type="entry name" value="ERT1_acuK_gluconeogen_tf"/>
</dbReference>
<keyword evidence="10" id="KW-0539">Nucleus</keyword>
<dbReference type="GeneID" id="2912149"/>
<dbReference type="GO" id="GO:0006094">
    <property type="term" value="P:gluconeogenesis"/>
    <property type="evidence" value="ECO:0007669"/>
    <property type="project" value="UniProtKB-KW"/>
</dbReference>
<keyword evidence="3" id="KW-0312">Gluconeogenesis</keyword>
<feature type="region of interest" description="Disordered" evidence="11">
    <location>
        <begin position="329"/>
        <end position="349"/>
    </location>
</feature>